<proteinExistence type="predicted"/>
<evidence type="ECO:0000313" key="3">
    <source>
        <dbReference type="Proteomes" id="UP000289220"/>
    </source>
</evidence>
<evidence type="ECO:0000256" key="1">
    <source>
        <dbReference type="SAM" id="SignalP"/>
    </source>
</evidence>
<gene>
    <name evidence="2" type="ORF">BREV_BREV_03233</name>
</gene>
<dbReference type="InterPro" id="IPR049851">
    <property type="entry name" value="Holdfast_HfaA"/>
</dbReference>
<keyword evidence="1" id="KW-0732">Signal</keyword>
<dbReference type="EMBL" id="UXHF01000109">
    <property type="protein sequence ID" value="VDC48635.1"/>
    <property type="molecule type" value="Genomic_DNA"/>
</dbReference>
<feature type="signal peptide" evidence="1">
    <location>
        <begin position="1"/>
        <end position="28"/>
    </location>
</feature>
<reference evidence="2 3" key="1">
    <citation type="submission" date="2018-11" db="EMBL/GenBank/DDBJ databases">
        <authorList>
            <person name="Peiro R."/>
            <person name="Begona"/>
            <person name="Cbmso G."/>
            <person name="Lopez M."/>
            <person name="Gonzalez S."/>
            <person name="Sacristan E."/>
            <person name="Castillo E."/>
        </authorList>
    </citation>
    <scope>NUCLEOTIDE SEQUENCE [LARGE SCALE GENOMIC DNA]</scope>
    <source>
        <strain evidence="2">Brev_genome</strain>
    </source>
</reference>
<organism evidence="2 3">
    <name type="scientific">Brevundimonas mediterranea</name>
    <dbReference type="NCBI Taxonomy" id="74329"/>
    <lineage>
        <taxon>Bacteria</taxon>
        <taxon>Pseudomonadati</taxon>
        <taxon>Pseudomonadota</taxon>
        <taxon>Alphaproteobacteria</taxon>
        <taxon>Caulobacterales</taxon>
        <taxon>Caulobacteraceae</taxon>
        <taxon>Brevundimonas</taxon>
    </lineage>
</organism>
<comment type="caution">
    <text evidence="2">The sequence shown here is derived from an EMBL/GenBank/DDBJ whole genome shotgun (WGS) entry which is preliminary data.</text>
</comment>
<protein>
    <recommendedName>
        <fullName evidence="4">Holdfast attachment protein HfaA</fullName>
    </recommendedName>
</protein>
<accession>A0A7Z8Y0L5</accession>
<keyword evidence="3" id="KW-1185">Reference proteome</keyword>
<dbReference type="Proteomes" id="UP000289220">
    <property type="component" value="Unassembled WGS sequence"/>
</dbReference>
<dbReference type="NCBIfam" id="NF037934">
    <property type="entry name" value="holdfast_HfaA"/>
    <property type="match status" value="1"/>
</dbReference>
<evidence type="ECO:0008006" key="4">
    <source>
        <dbReference type="Google" id="ProtNLM"/>
    </source>
</evidence>
<evidence type="ECO:0000313" key="2">
    <source>
        <dbReference type="EMBL" id="VDC48635.1"/>
    </source>
</evidence>
<name>A0A7Z8Y0L5_9CAUL</name>
<dbReference type="RefSeq" id="WP_035310630.1">
    <property type="nucleotide sequence ID" value="NZ_UXHF01000109.1"/>
</dbReference>
<dbReference type="AlphaFoldDB" id="A0A7Z8Y0L5"/>
<sequence length="149" mass="14577">MPVKRLIAPLPTVLATLFVAAAPSLAMAQTTGSGGAARFQQGYGSARNLTNTAATGSTRDANGNRLIVNGLIQSGASSYSSQSGGVASAYAGAGSSSGNGTTIGGSTAIGNQLNVVVQGSHNTVIVNSKQTNNGDINAGTALNGNITLP</sequence>
<feature type="chain" id="PRO_5031388097" description="Holdfast attachment protein HfaA" evidence="1">
    <location>
        <begin position="29"/>
        <end position="149"/>
    </location>
</feature>